<protein>
    <submittedName>
        <fullName evidence="2">Uncharacterized protein</fullName>
    </submittedName>
</protein>
<gene>
    <name evidence="2" type="ORF">OG549_00410</name>
</gene>
<dbReference type="AlphaFoldDB" id="A0AAU2UWN8"/>
<name>A0AAU2UWN8_9ACTN</name>
<keyword evidence="1" id="KW-0472">Membrane</keyword>
<accession>A0AAU2UWN8</accession>
<feature type="transmembrane region" description="Helical" evidence="1">
    <location>
        <begin position="9"/>
        <end position="27"/>
    </location>
</feature>
<organism evidence="2">
    <name type="scientific">Streptomyces sp. NBC_00003</name>
    <dbReference type="NCBI Taxonomy" id="2903608"/>
    <lineage>
        <taxon>Bacteria</taxon>
        <taxon>Bacillati</taxon>
        <taxon>Actinomycetota</taxon>
        <taxon>Actinomycetes</taxon>
        <taxon>Kitasatosporales</taxon>
        <taxon>Streptomycetaceae</taxon>
        <taxon>Streptomyces</taxon>
    </lineage>
</organism>
<reference evidence="2" key="1">
    <citation type="submission" date="2022-10" db="EMBL/GenBank/DDBJ databases">
        <title>The complete genomes of actinobacterial strains from the NBC collection.</title>
        <authorList>
            <person name="Joergensen T.S."/>
            <person name="Alvarez Arevalo M."/>
            <person name="Sterndorff E.B."/>
            <person name="Faurdal D."/>
            <person name="Vuksanovic O."/>
            <person name="Mourched A.-S."/>
            <person name="Charusanti P."/>
            <person name="Shaw S."/>
            <person name="Blin K."/>
            <person name="Weber T."/>
        </authorList>
    </citation>
    <scope>NUCLEOTIDE SEQUENCE</scope>
    <source>
        <strain evidence="2">NBC_00003</strain>
    </source>
</reference>
<sequence>MNANITKQVVGPIGWVVGIQGALGFAGEQFGNGPWGFLHKLIDVPRPGYLALAVLGAALAVWAETGRKQATTNAT</sequence>
<keyword evidence="1" id="KW-1133">Transmembrane helix</keyword>
<proteinExistence type="predicted"/>
<feature type="transmembrane region" description="Helical" evidence="1">
    <location>
        <begin position="47"/>
        <end position="63"/>
    </location>
</feature>
<evidence type="ECO:0000256" key="1">
    <source>
        <dbReference type="SAM" id="Phobius"/>
    </source>
</evidence>
<keyword evidence="1" id="KW-0812">Transmembrane</keyword>
<dbReference type="EMBL" id="CP108318">
    <property type="protein sequence ID" value="WTW59234.1"/>
    <property type="molecule type" value="Genomic_DNA"/>
</dbReference>
<evidence type="ECO:0000313" key="2">
    <source>
        <dbReference type="EMBL" id="WTW59234.1"/>
    </source>
</evidence>